<dbReference type="InterPro" id="IPR009057">
    <property type="entry name" value="Homeodomain-like_sf"/>
</dbReference>
<dbReference type="Gene3D" id="1.10.10.60">
    <property type="entry name" value="Homeodomain-like"/>
    <property type="match status" value="1"/>
</dbReference>
<evidence type="ECO:0000256" key="1">
    <source>
        <dbReference type="ARBA" id="ARBA00023015"/>
    </source>
</evidence>
<name>A0A1N7MIX9_9GAMM</name>
<keyword evidence="1" id="KW-0805">Transcription regulation</keyword>
<keyword evidence="6" id="KW-1185">Reference proteome</keyword>
<keyword evidence="3" id="KW-0804">Transcription</keyword>
<protein>
    <submittedName>
        <fullName evidence="5">AraC-type DNA-binding protein</fullName>
    </submittedName>
</protein>
<dbReference type="OrthoDB" id="5722175at2"/>
<dbReference type="InterPro" id="IPR018060">
    <property type="entry name" value="HTH_AraC"/>
</dbReference>
<dbReference type="InterPro" id="IPR032687">
    <property type="entry name" value="AraC-type_N"/>
</dbReference>
<dbReference type="PANTHER" id="PTHR47894">
    <property type="entry name" value="HTH-TYPE TRANSCRIPTIONAL REGULATOR GADX"/>
    <property type="match status" value="1"/>
</dbReference>
<sequence length="351" mass="39975">MLGKDMAPTAQVDIVLVQHLLNYWNGRGVDMNQLWPILRIDPELPLPRWVDTDRVADAYDFVARFLDDELLAFDLGIYMARREMPLQRLLRCAPSLRKGIEALIPYVYLSTGSLRYEIDTSQSDIVLISVERHPERHVSPLQLSAAVVIMAGVCRDALGDSFEPEDLCMHLPQSEIADATKAADITGIQVAETQGFYMLEISQVAWNRDGPDPQPVLFKSVQRELIRQDQRFREHLALYSELKDILEMCLIRRNVSQEGVADQLGISVRNLQRRLRALGTTYQNLLDEARQGLSMKLICEGDMPLYEVAYKVGYTEPSAFYKAFRRWTGSTPGDYRQAYLSTINAISTEDE</sequence>
<keyword evidence="2 5" id="KW-0238">DNA-binding</keyword>
<dbReference type="SUPFAM" id="SSF46689">
    <property type="entry name" value="Homeodomain-like"/>
    <property type="match status" value="1"/>
</dbReference>
<dbReference type="GO" id="GO:0000976">
    <property type="term" value="F:transcription cis-regulatory region binding"/>
    <property type="evidence" value="ECO:0007669"/>
    <property type="project" value="TreeGrafter"/>
</dbReference>
<dbReference type="STRING" id="484498.SAMN05421686_105219"/>
<dbReference type="Proteomes" id="UP000185639">
    <property type="component" value="Unassembled WGS sequence"/>
</dbReference>
<reference evidence="6" key="1">
    <citation type="submission" date="2017-01" db="EMBL/GenBank/DDBJ databases">
        <authorList>
            <person name="Varghese N."/>
            <person name="Submissions S."/>
        </authorList>
    </citation>
    <scope>NUCLEOTIDE SEQUENCE [LARGE SCALE GENOMIC DNA]</scope>
    <source>
        <strain evidence="6">DSM 24913</strain>
    </source>
</reference>
<evidence type="ECO:0000256" key="2">
    <source>
        <dbReference type="ARBA" id="ARBA00023125"/>
    </source>
</evidence>
<dbReference type="GO" id="GO:0005829">
    <property type="term" value="C:cytosol"/>
    <property type="evidence" value="ECO:0007669"/>
    <property type="project" value="TreeGrafter"/>
</dbReference>
<dbReference type="PANTHER" id="PTHR47894:SF1">
    <property type="entry name" value="HTH-TYPE TRANSCRIPTIONAL REGULATOR VQSM"/>
    <property type="match status" value="1"/>
</dbReference>
<feature type="domain" description="HTH araC/xylS-type" evidence="4">
    <location>
        <begin position="240"/>
        <end position="338"/>
    </location>
</feature>
<dbReference type="GO" id="GO:0003700">
    <property type="term" value="F:DNA-binding transcription factor activity"/>
    <property type="evidence" value="ECO:0007669"/>
    <property type="project" value="InterPro"/>
</dbReference>
<evidence type="ECO:0000313" key="6">
    <source>
        <dbReference type="Proteomes" id="UP000185639"/>
    </source>
</evidence>
<dbReference type="SMART" id="SM00342">
    <property type="entry name" value="HTH_ARAC"/>
    <property type="match status" value="1"/>
</dbReference>
<gene>
    <name evidence="5" type="ORF">SAMN05421686_105219</name>
</gene>
<dbReference type="Pfam" id="PF12833">
    <property type="entry name" value="HTH_18"/>
    <property type="match status" value="1"/>
</dbReference>
<dbReference type="Pfam" id="PF12625">
    <property type="entry name" value="Arabinose_bd"/>
    <property type="match status" value="1"/>
</dbReference>
<dbReference type="InterPro" id="IPR020449">
    <property type="entry name" value="Tscrpt_reg_AraC-type_HTH"/>
</dbReference>
<dbReference type="AlphaFoldDB" id="A0A1N7MIX9"/>
<proteinExistence type="predicted"/>
<accession>A0A1N7MIX9</accession>
<dbReference type="EMBL" id="FTOH01000005">
    <property type="protein sequence ID" value="SIS86043.1"/>
    <property type="molecule type" value="Genomic_DNA"/>
</dbReference>
<dbReference type="PRINTS" id="PR00032">
    <property type="entry name" value="HTHARAC"/>
</dbReference>
<dbReference type="PROSITE" id="PS01124">
    <property type="entry name" value="HTH_ARAC_FAMILY_2"/>
    <property type="match status" value="1"/>
</dbReference>
<organism evidence="5 6">
    <name type="scientific">Thalassolituus maritimus</name>
    <dbReference type="NCBI Taxonomy" id="484498"/>
    <lineage>
        <taxon>Bacteria</taxon>
        <taxon>Pseudomonadati</taxon>
        <taxon>Pseudomonadota</taxon>
        <taxon>Gammaproteobacteria</taxon>
        <taxon>Oceanospirillales</taxon>
        <taxon>Oceanospirillaceae</taxon>
        <taxon>Thalassolituus</taxon>
    </lineage>
</organism>
<evidence type="ECO:0000259" key="4">
    <source>
        <dbReference type="PROSITE" id="PS01124"/>
    </source>
</evidence>
<evidence type="ECO:0000256" key="3">
    <source>
        <dbReference type="ARBA" id="ARBA00023163"/>
    </source>
</evidence>
<evidence type="ECO:0000313" key="5">
    <source>
        <dbReference type="EMBL" id="SIS86043.1"/>
    </source>
</evidence>